<dbReference type="OrthoDB" id="110209at2"/>
<feature type="domain" description="Glutamyl-tRNA reductase N-terminal" evidence="16">
    <location>
        <begin position="14"/>
        <end position="159"/>
    </location>
</feature>
<dbReference type="RefSeq" id="WP_148898391.1">
    <property type="nucleotide sequence ID" value="NZ_VNHY01000002.1"/>
</dbReference>
<dbReference type="InterPro" id="IPR036453">
    <property type="entry name" value="GluRdtase_dimer_dom_sf"/>
</dbReference>
<protein>
    <recommendedName>
        <fullName evidence="3 8">Glutamyl-tRNA reductase</fullName>
        <shortName evidence="8">GluTR</shortName>
        <ecNumber evidence="3 8">1.2.1.70</ecNumber>
    </recommendedName>
</protein>
<evidence type="ECO:0000256" key="11">
    <source>
        <dbReference type="PIRSR" id="PIRSR000445-3"/>
    </source>
</evidence>
<evidence type="ECO:0000256" key="4">
    <source>
        <dbReference type="ARBA" id="ARBA00022857"/>
    </source>
</evidence>
<sequence>MSTDHPQISDFCAVGVNHWEASINVREQFSLSDDQVHELIEGAKREGIDSLFVVSTCNRTEMFAQDIAPQELIRLLVTYSNASLEEFHNYGFEKEGERAVEHLFQVTVGLDSQILGDVQVVNQVKEGYELAGRMDAVGSELHRLMQHVFRAHKRSRNETSLGEGAATTAYAAVQFAIEAFDNLKDKNILLVGTGKIGKVTCKNLINLGAEKLTLINRTRDRAEFVADKFNLQVADMEKLPQEIAASDLIIVATGAQEPVVELDDMKPSILDPNFKVMVDLSVPRNIDPEIGDLNFIDLANMDFLTDVTDEAYRKREENIPLVKKIIDDELTDYKNWLSKQKVVPTIKALTSKFDNIREDEFDFFKNKISDTDRDKVENLTRRIVNKIAAYSIEHLRDHHESEEVTKVVNDMFKLETKANE</sequence>
<dbReference type="Proteomes" id="UP000324595">
    <property type="component" value="Unassembled WGS sequence"/>
</dbReference>
<proteinExistence type="inferred from homology"/>
<evidence type="ECO:0000259" key="14">
    <source>
        <dbReference type="Pfam" id="PF00745"/>
    </source>
</evidence>
<evidence type="ECO:0000256" key="10">
    <source>
        <dbReference type="PIRSR" id="PIRSR000445-2"/>
    </source>
</evidence>
<dbReference type="InterPro" id="IPR006151">
    <property type="entry name" value="Shikm_DH/Glu-tRNA_Rdtase"/>
</dbReference>
<dbReference type="PANTHER" id="PTHR43013:SF1">
    <property type="entry name" value="GLUTAMYL-TRNA REDUCTASE"/>
    <property type="match status" value="1"/>
</dbReference>
<dbReference type="GO" id="GO:0019353">
    <property type="term" value="P:protoporphyrinogen IX biosynthetic process from glutamate"/>
    <property type="evidence" value="ECO:0007669"/>
    <property type="project" value="TreeGrafter"/>
</dbReference>
<dbReference type="EC" id="1.2.1.70" evidence="3 8"/>
<dbReference type="Gene3D" id="3.30.460.30">
    <property type="entry name" value="Glutamyl-tRNA reductase, N-terminal domain"/>
    <property type="match status" value="1"/>
</dbReference>
<evidence type="ECO:0000313" key="17">
    <source>
        <dbReference type="EMBL" id="TYP93315.1"/>
    </source>
</evidence>
<feature type="site" description="Important for activity" evidence="8 12">
    <location>
        <position position="102"/>
    </location>
</feature>
<dbReference type="InterPro" id="IPR000343">
    <property type="entry name" value="4pyrrol_synth_GluRdtase"/>
</dbReference>
<keyword evidence="5 8" id="KW-0560">Oxidoreductase</keyword>
<dbReference type="InterPro" id="IPR015895">
    <property type="entry name" value="4pyrrol_synth_GluRdtase_N"/>
</dbReference>
<evidence type="ECO:0000256" key="13">
    <source>
        <dbReference type="RuleBase" id="RU000584"/>
    </source>
</evidence>
<evidence type="ECO:0000259" key="16">
    <source>
        <dbReference type="Pfam" id="PF05201"/>
    </source>
</evidence>
<dbReference type="GO" id="GO:0008883">
    <property type="term" value="F:glutamyl-tRNA reductase activity"/>
    <property type="evidence" value="ECO:0007669"/>
    <property type="project" value="UniProtKB-UniRule"/>
</dbReference>
<comment type="similarity">
    <text evidence="2 8 13">Belongs to the glutamyl-tRNA reductase family.</text>
</comment>
<dbReference type="InterPro" id="IPR036291">
    <property type="entry name" value="NAD(P)-bd_dom_sf"/>
</dbReference>
<feature type="binding site" evidence="8 10">
    <location>
        <position position="123"/>
    </location>
    <ligand>
        <name>substrate</name>
    </ligand>
</feature>
<comment type="catalytic activity">
    <reaction evidence="7 8 13">
        <text>(S)-4-amino-5-oxopentanoate + tRNA(Glu) + NADP(+) = L-glutamyl-tRNA(Glu) + NADPH + H(+)</text>
        <dbReference type="Rhea" id="RHEA:12344"/>
        <dbReference type="Rhea" id="RHEA-COMP:9663"/>
        <dbReference type="Rhea" id="RHEA-COMP:9680"/>
        <dbReference type="ChEBI" id="CHEBI:15378"/>
        <dbReference type="ChEBI" id="CHEBI:57501"/>
        <dbReference type="ChEBI" id="CHEBI:57783"/>
        <dbReference type="ChEBI" id="CHEBI:58349"/>
        <dbReference type="ChEBI" id="CHEBI:78442"/>
        <dbReference type="ChEBI" id="CHEBI:78520"/>
        <dbReference type="EC" id="1.2.1.70"/>
    </reaction>
</comment>
<dbReference type="InterPro" id="IPR015896">
    <property type="entry name" value="4pyrrol_synth_GluRdtase_dimer"/>
</dbReference>
<evidence type="ECO:0000313" key="18">
    <source>
        <dbReference type="Proteomes" id="UP000324595"/>
    </source>
</evidence>
<keyword evidence="4 8" id="KW-0521">NADP</keyword>
<dbReference type="EMBL" id="VNHY01000002">
    <property type="protein sequence ID" value="TYP93315.1"/>
    <property type="molecule type" value="Genomic_DNA"/>
</dbReference>
<accession>A0A5D3YID3</accession>
<feature type="binding site" evidence="8 10">
    <location>
        <position position="112"/>
    </location>
    <ligand>
        <name>substrate</name>
    </ligand>
</feature>
<feature type="active site" description="Nucleophile" evidence="8 9">
    <location>
        <position position="57"/>
    </location>
</feature>
<dbReference type="GO" id="GO:0050661">
    <property type="term" value="F:NADP binding"/>
    <property type="evidence" value="ECO:0007669"/>
    <property type="project" value="InterPro"/>
</dbReference>
<evidence type="ECO:0000256" key="2">
    <source>
        <dbReference type="ARBA" id="ARBA00005916"/>
    </source>
</evidence>
<comment type="subunit">
    <text evidence="8">Homodimer.</text>
</comment>
<evidence type="ECO:0000256" key="7">
    <source>
        <dbReference type="ARBA" id="ARBA00047464"/>
    </source>
</evidence>
<dbReference type="SUPFAM" id="SSF51735">
    <property type="entry name" value="NAD(P)-binding Rossmann-fold domains"/>
    <property type="match status" value="1"/>
</dbReference>
<dbReference type="HAMAP" id="MF_00087">
    <property type="entry name" value="Glu_tRNA_reductase"/>
    <property type="match status" value="1"/>
</dbReference>
<dbReference type="AlphaFoldDB" id="A0A5D3YID3"/>
<evidence type="ECO:0000256" key="1">
    <source>
        <dbReference type="ARBA" id="ARBA00005059"/>
    </source>
</evidence>
<comment type="pathway">
    <text evidence="1 8 13">Porphyrin-containing compound metabolism; protoporphyrin-IX biosynthesis; 5-aminolevulinate from L-glutamyl-tRNA(Glu): step 1/2.</text>
</comment>
<gene>
    <name evidence="8" type="primary">hemA</name>
    <name evidence="17" type="ORF">LX73_1015</name>
</gene>
<dbReference type="Pfam" id="PF01488">
    <property type="entry name" value="Shikimate_DH"/>
    <property type="match status" value="1"/>
</dbReference>
<keyword evidence="18" id="KW-1185">Reference proteome</keyword>
<evidence type="ECO:0000259" key="15">
    <source>
        <dbReference type="Pfam" id="PF01488"/>
    </source>
</evidence>
<feature type="domain" description="Quinate/shikimate 5-dehydrogenase/glutamyl-tRNA reductase" evidence="15">
    <location>
        <begin position="176"/>
        <end position="306"/>
    </location>
</feature>
<comment type="miscellaneous">
    <text evidence="8">During catalysis, the active site Cys acts as a nucleophile attacking the alpha-carbonyl group of tRNA-bound glutamate with the formation of a thioester intermediate between enzyme and glutamate, and the concomitant release of tRNA(Glu). The thioester intermediate is finally reduced by direct hydride transfer from NADPH, to form the product GSA.</text>
</comment>
<comment type="caution">
    <text evidence="17">The sequence shown here is derived from an EMBL/GenBank/DDBJ whole genome shotgun (WGS) entry which is preliminary data.</text>
</comment>
<dbReference type="PIRSF" id="PIRSF000445">
    <property type="entry name" value="4pyrrol_synth_GluRdtase"/>
    <property type="match status" value="1"/>
</dbReference>
<feature type="binding site" evidence="8 11">
    <location>
        <begin position="192"/>
        <end position="197"/>
    </location>
    <ligand>
        <name>NADP(+)</name>
        <dbReference type="ChEBI" id="CHEBI:58349"/>
    </ligand>
</feature>
<evidence type="ECO:0000256" key="9">
    <source>
        <dbReference type="PIRSR" id="PIRSR000445-1"/>
    </source>
</evidence>
<dbReference type="FunFam" id="3.30.460.30:FF:000001">
    <property type="entry name" value="Glutamyl-tRNA reductase"/>
    <property type="match status" value="1"/>
</dbReference>
<evidence type="ECO:0000256" key="12">
    <source>
        <dbReference type="PIRSR" id="PIRSR000445-4"/>
    </source>
</evidence>
<evidence type="ECO:0000256" key="5">
    <source>
        <dbReference type="ARBA" id="ARBA00023002"/>
    </source>
</evidence>
<comment type="domain">
    <text evidence="8">Possesses an unusual extended V-shaped dimeric structure with each monomer consisting of three distinct domains arranged along a curved 'spinal' alpha-helix. The N-terminal catalytic domain specifically recognizes the glutamate moiety of the substrate. The second domain is the NADPH-binding domain, and the third C-terminal domain is responsible for dimerization.</text>
</comment>
<evidence type="ECO:0000256" key="3">
    <source>
        <dbReference type="ARBA" id="ARBA00012970"/>
    </source>
</evidence>
<feature type="domain" description="Tetrapyrrole biosynthesis glutamyl-tRNA reductase dimerisation" evidence="14">
    <location>
        <begin position="322"/>
        <end position="414"/>
    </location>
</feature>
<dbReference type="InterPro" id="IPR036343">
    <property type="entry name" value="GluRdtase_N_sf"/>
</dbReference>
<dbReference type="SUPFAM" id="SSF69742">
    <property type="entry name" value="Glutamyl tRNA-reductase catalytic, N-terminal domain"/>
    <property type="match status" value="1"/>
</dbReference>
<organism evidence="17 18">
    <name type="scientific">Fodinibius salinus</name>
    <dbReference type="NCBI Taxonomy" id="860790"/>
    <lineage>
        <taxon>Bacteria</taxon>
        <taxon>Pseudomonadati</taxon>
        <taxon>Balneolota</taxon>
        <taxon>Balneolia</taxon>
        <taxon>Balneolales</taxon>
        <taxon>Balneolaceae</taxon>
        <taxon>Fodinibius</taxon>
    </lineage>
</organism>
<keyword evidence="6 8" id="KW-0627">Porphyrin biosynthesis</keyword>
<reference evidence="17 18" key="1">
    <citation type="submission" date="2019-07" db="EMBL/GenBank/DDBJ databases">
        <title>Genomic Encyclopedia of Archaeal and Bacterial Type Strains, Phase II (KMG-II): from individual species to whole genera.</title>
        <authorList>
            <person name="Goeker M."/>
        </authorList>
    </citation>
    <scope>NUCLEOTIDE SEQUENCE [LARGE SCALE GENOMIC DNA]</scope>
    <source>
        <strain evidence="17 18">DSM 21935</strain>
    </source>
</reference>
<evidence type="ECO:0000256" key="8">
    <source>
        <dbReference type="HAMAP-Rule" id="MF_00087"/>
    </source>
</evidence>
<dbReference type="Gene3D" id="3.40.50.720">
    <property type="entry name" value="NAD(P)-binding Rossmann-like Domain"/>
    <property type="match status" value="1"/>
</dbReference>
<feature type="binding site" evidence="8 10">
    <location>
        <begin position="56"/>
        <end position="59"/>
    </location>
    <ligand>
        <name>substrate</name>
    </ligand>
</feature>
<dbReference type="NCBIfam" id="TIGR01035">
    <property type="entry name" value="hemA"/>
    <property type="match status" value="1"/>
</dbReference>
<feature type="binding site" evidence="8 10">
    <location>
        <begin position="117"/>
        <end position="119"/>
    </location>
    <ligand>
        <name>substrate</name>
    </ligand>
</feature>
<dbReference type="PANTHER" id="PTHR43013">
    <property type="entry name" value="GLUTAMYL-TRNA REDUCTASE"/>
    <property type="match status" value="1"/>
</dbReference>
<dbReference type="UniPathway" id="UPA00251">
    <property type="reaction ID" value="UER00316"/>
</dbReference>
<dbReference type="Pfam" id="PF00745">
    <property type="entry name" value="GlutR_dimer"/>
    <property type="match status" value="1"/>
</dbReference>
<dbReference type="SUPFAM" id="SSF69075">
    <property type="entry name" value="Glutamyl tRNA-reductase dimerization domain"/>
    <property type="match status" value="1"/>
</dbReference>
<dbReference type="Pfam" id="PF05201">
    <property type="entry name" value="GlutR_N"/>
    <property type="match status" value="1"/>
</dbReference>
<name>A0A5D3YID3_9BACT</name>
<comment type="function">
    <text evidence="8">Catalyzes the NADPH-dependent reduction of glutamyl-tRNA(Glu) to glutamate 1-semialdehyde (GSA).</text>
</comment>
<evidence type="ECO:0000256" key="6">
    <source>
        <dbReference type="ARBA" id="ARBA00023244"/>
    </source>
</evidence>